<evidence type="ECO:0000313" key="12">
    <source>
        <dbReference type="Proteomes" id="UP001595824"/>
    </source>
</evidence>
<evidence type="ECO:0000313" key="11">
    <source>
        <dbReference type="EMBL" id="MFC4327001.1"/>
    </source>
</evidence>
<feature type="transmembrane region" description="Helical" evidence="9">
    <location>
        <begin position="504"/>
        <end position="522"/>
    </location>
</feature>
<evidence type="ECO:0000256" key="5">
    <source>
        <dbReference type="ARBA" id="ARBA00022989"/>
    </source>
</evidence>
<evidence type="ECO:0000256" key="7">
    <source>
        <dbReference type="ARBA" id="ARBA00023251"/>
    </source>
</evidence>
<evidence type="ECO:0000256" key="1">
    <source>
        <dbReference type="ARBA" id="ARBA00004651"/>
    </source>
</evidence>
<evidence type="ECO:0000259" key="10">
    <source>
        <dbReference type="PROSITE" id="PS50850"/>
    </source>
</evidence>
<feature type="transmembrane region" description="Helical" evidence="9">
    <location>
        <begin position="253"/>
        <end position="270"/>
    </location>
</feature>
<dbReference type="PANTHER" id="PTHR42718:SF42">
    <property type="entry name" value="EXPORT PROTEIN"/>
    <property type="match status" value="1"/>
</dbReference>
<feature type="transmembrane region" description="Helical" evidence="9">
    <location>
        <begin position="352"/>
        <end position="373"/>
    </location>
</feature>
<feature type="transmembrane region" description="Helical" evidence="9">
    <location>
        <begin position="320"/>
        <end position="340"/>
    </location>
</feature>
<feature type="transmembrane region" description="Helical" evidence="9">
    <location>
        <begin position="27"/>
        <end position="50"/>
    </location>
</feature>
<evidence type="ECO:0000256" key="8">
    <source>
        <dbReference type="SAM" id="MobiDB-lite"/>
    </source>
</evidence>
<name>A0ABV8T8S4_9ACTN</name>
<evidence type="ECO:0000256" key="6">
    <source>
        <dbReference type="ARBA" id="ARBA00023136"/>
    </source>
</evidence>
<feature type="transmembrane region" description="Helical" evidence="9">
    <location>
        <begin position="222"/>
        <end position="241"/>
    </location>
</feature>
<keyword evidence="7" id="KW-0046">Antibiotic resistance</keyword>
<organism evidence="11 12">
    <name type="scientific">Streptomyces andamanensis</name>
    <dbReference type="NCBI Taxonomy" id="1565035"/>
    <lineage>
        <taxon>Bacteria</taxon>
        <taxon>Bacillati</taxon>
        <taxon>Actinomycetota</taxon>
        <taxon>Actinomycetes</taxon>
        <taxon>Kitasatosporales</taxon>
        <taxon>Streptomycetaceae</taxon>
        <taxon>Streptomyces</taxon>
    </lineage>
</organism>
<dbReference type="InterPro" id="IPR011701">
    <property type="entry name" value="MFS"/>
</dbReference>
<dbReference type="CDD" id="cd17321">
    <property type="entry name" value="MFS_MMR_MDR_like"/>
    <property type="match status" value="1"/>
</dbReference>
<dbReference type="Pfam" id="PF07690">
    <property type="entry name" value="MFS_1"/>
    <property type="match status" value="1"/>
</dbReference>
<accession>A0ABV8T8S4</accession>
<keyword evidence="5 9" id="KW-1133">Transmembrane helix</keyword>
<proteinExistence type="predicted"/>
<dbReference type="Gene3D" id="1.20.1250.20">
    <property type="entry name" value="MFS general substrate transporter like domains"/>
    <property type="match status" value="1"/>
</dbReference>
<dbReference type="EMBL" id="JBHSDP010000006">
    <property type="protein sequence ID" value="MFC4327001.1"/>
    <property type="molecule type" value="Genomic_DNA"/>
</dbReference>
<dbReference type="InterPro" id="IPR020846">
    <property type="entry name" value="MFS_dom"/>
</dbReference>
<feature type="region of interest" description="Disordered" evidence="8">
    <location>
        <begin position="530"/>
        <end position="551"/>
    </location>
</feature>
<feature type="transmembrane region" description="Helical" evidence="9">
    <location>
        <begin position="157"/>
        <end position="176"/>
    </location>
</feature>
<evidence type="ECO:0000256" key="9">
    <source>
        <dbReference type="SAM" id="Phobius"/>
    </source>
</evidence>
<keyword evidence="6 9" id="KW-0472">Membrane</keyword>
<reference evidence="12" key="1">
    <citation type="journal article" date="2019" name="Int. J. Syst. Evol. Microbiol.">
        <title>The Global Catalogue of Microorganisms (GCM) 10K type strain sequencing project: providing services to taxonomists for standard genome sequencing and annotation.</title>
        <authorList>
            <consortium name="The Broad Institute Genomics Platform"/>
            <consortium name="The Broad Institute Genome Sequencing Center for Infectious Disease"/>
            <person name="Wu L."/>
            <person name="Ma J."/>
        </authorList>
    </citation>
    <scope>NUCLEOTIDE SEQUENCE [LARGE SCALE GENOMIC DNA]</scope>
    <source>
        <strain evidence="12">PCU 347</strain>
    </source>
</reference>
<sequence length="551" mass="56485">MSTPVPAAADRPSRTHEGTGREPRRTAVLVAVLAAVLLVSMDNSILNVALKTLAEPAPVGLGADHSQLQWAVDAYTLAYAGLLLVSGLLGDRVGHKKLLVAGVALFGVSSALSAYARTPDQLTGLRAVMGVAGSLIMPATLAIISAVFPGEQRTKALGIWTAVVGVAVALGPIIGGALLERFWWGSVFLVNVPIVAVALVAMVRFVPAARRSGTSEGRRMDLLGIALSGLGLLGVVYGVIRAGELNDWTGRDAGLPLAAGAVLLAAFVLWERRVAQPALDVRYFRERGFAAAATSLAVLYFALVGGTFVITFYLQSVRGYGPLLTGVCVLPLAASLIIFAPRVPRLVARFGVRAVCTFGLATMAAGLLGLAAVGRSTPIWLFEIWLFVFGTGTAHVHPPSTATVVSTLPAGESGAASAVNNTFRQVGGSLGAAVLGSVLNAAYRSRIDPAVGGLGDGLAERARGSVAATLQVAQDLAAHGHGPQSYAVAQAAYGGFLHAMRTTWLAASVVVLLTTVFVFLVMGPGPSDGAGQAVAGPADGPDQVRGSEPSA</sequence>
<dbReference type="PANTHER" id="PTHR42718">
    <property type="entry name" value="MAJOR FACILITATOR SUPERFAMILY MULTIDRUG TRANSPORTER MFSC"/>
    <property type="match status" value="1"/>
</dbReference>
<dbReference type="Proteomes" id="UP001595824">
    <property type="component" value="Unassembled WGS sequence"/>
</dbReference>
<feature type="transmembrane region" description="Helical" evidence="9">
    <location>
        <begin position="98"/>
        <end position="116"/>
    </location>
</feature>
<keyword evidence="3" id="KW-1003">Cell membrane</keyword>
<dbReference type="SUPFAM" id="SSF103473">
    <property type="entry name" value="MFS general substrate transporter"/>
    <property type="match status" value="1"/>
</dbReference>
<feature type="domain" description="Major facilitator superfamily (MFS) profile" evidence="10">
    <location>
        <begin position="28"/>
        <end position="526"/>
    </location>
</feature>
<gene>
    <name evidence="11" type="ORF">ACFPC0_03980</name>
</gene>
<feature type="transmembrane region" description="Helical" evidence="9">
    <location>
        <begin position="291"/>
        <end position="314"/>
    </location>
</feature>
<evidence type="ECO:0000256" key="2">
    <source>
        <dbReference type="ARBA" id="ARBA00022448"/>
    </source>
</evidence>
<feature type="transmembrane region" description="Helical" evidence="9">
    <location>
        <begin position="128"/>
        <end position="150"/>
    </location>
</feature>
<keyword evidence="2" id="KW-0813">Transport</keyword>
<feature type="transmembrane region" description="Helical" evidence="9">
    <location>
        <begin position="70"/>
        <end position="89"/>
    </location>
</feature>
<comment type="caution">
    <text evidence="11">The sequence shown here is derived from an EMBL/GenBank/DDBJ whole genome shotgun (WGS) entry which is preliminary data.</text>
</comment>
<feature type="transmembrane region" description="Helical" evidence="9">
    <location>
        <begin position="379"/>
        <end position="396"/>
    </location>
</feature>
<protein>
    <submittedName>
        <fullName evidence="11">MFS transporter</fullName>
    </submittedName>
</protein>
<keyword evidence="12" id="KW-1185">Reference proteome</keyword>
<feature type="compositionally biased region" description="Basic and acidic residues" evidence="8">
    <location>
        <begin position="11"/>
        <end position="22"/>
    </location>
</feature>
<evidence type="ECO:0000256" key="3">
    <source>
        <dbReference type="ARBA" id="ARBA00022475"/>
    </source>
</evidence>
<dbReference type="InterPro" id="IPR004638">
    <property type="entry name" value="EmrB-like"/>
</dbReference>
<dbReference type="InterPro" id="IPR036259">
    <property type="entry name" value="MFS_trans_sf"/>
</dbReference>
<dbReference type="PROSITE" id="PS50850">
    <property type="entry name" value="MFS"/>
    <property type="match status" value="1"/>
</dbReference>
<feature type="transmembrane region" description="Helical" evidence="9">
    <location>
        <begin position="182"/>
        <end position="201"/>
    </location>
</feature>
<keyword evidence="4 9" id="KW-0812">Transmembrane</keyword>
<dbReference type="RefSeq" id="WP_381736919.1">
    <property type="nucleotide sequence ID" value="NZ_JBHSDP010000006.1"/>
</dbReference>
<dbReference type="NCBIfam" id="TIGR00711">
    <property type="entry name" value="efflux_EmrB"/>
    <property type="match status" value="1"/>
</dbReference>
<comment type="subcellular location">
    <subcellularLocation>
        <location evidence="1">Cell membrane</location>
        <topology evidence="1">Multi-pass membrane protein</topology>
    </subcellularLocation>
</comment>
<feature type="region of interest" description="Disordered" evidence="8">
    <location>
        <begin position="1"/>
        <end position="22"/>
    </location>
</feature>
<dbReference type="Gene3D" id="1.20.1720.10">
    <property type="entry name" value="Multidrug resistance protein D"/>
    <property type="match status" value="1"/>
</dbReference>
<evidence type="ECO:0000256" key="4">
    <source>
        <dbReference type="ARBA" id="ARBA00022692"/>
    </source>
</evidence>